<sequence>MKQRPSSNATAPEHWRCDVGGGSVAVIDIPDALDRRRVFDVDVTLIVRVPSGFDGPWHELTVEIDGKRQWSRRVVSASPGFTDGLDYHRRIPLEAGRALRVRAVAGVHGASVQQLCIEAREEG</sequence>
<gene>
    <name evidence="1" type="ORF">H010_08211</name>
</gene>
<dbReference type="OrthoDB" id="8903985at2"/>
<dbReference type="EMBL" id="AOGK01000005">
    <property type="protein sequence ID" value="MDG5975226.1"/>
    <property type="molecule type" value="Genomic_DNA"/>
</dbReference>
<evidence type="ECO:0000313" key="2">
    <source>
        <dbReference type="Proteomes" id="UP001152876"/>
    </source>
</evidence>
<keyword evidence="2" id="KW-1185">Reference proteome</keyword>
<evidence type="ECO:0000313" key="1">
    <source>
        <dbReference type="EMBL" id="MDG5975226.1"/>
    </source>
</evidence>
<proteinExistence type="predicted"/>
<organism evidence="1 2">
    <name type="scientific">Hydrogenophaga taeniospiralis CCUG 15921</name>
    <dbReference type="NCBI Taxonomy" id="1281780"/>
    <lineage>
        <taxon>Bacteria</taxon>
        <taxon>Pseudomonadati</taxon>
        <taxon>Pseudomonadota</taxon>
        <taxon>Betaproteobacteria</taxon>
        <taxon>Burkholderiales</taxon>
        <taxon>Comamonadaceae</taxon>
        <taxon>Hydrogenophaga</taxon>
    </lineage>
</organism>
<dbReference type="AlphaFoldDB" id="A0A9X4SEN1"/>
<accession>A0A9X4SEN1</accession>
<name>A0A9X4SEN1_9BURK</name>
<protein>
    <submittedName>
        <fullName evidence="1">Uncharacterized protein</fullName>
    </submittedName>
</protein>
<dbReference type="RefSeq" id="WP_068167210.1">
    <property type="nucleotide sequence ID" value="NZ_AOGK01000005.1"/>
</dbReference>
<comment type="caution">
    <text evidence="1">The sequence shown here is derived from an EMBL/GenBank/DDBJ whole genome shotgun (WGS) entry which is preliminary data.</text>
</comment>
<dbReference type="Proteomes" id="UP001152876">
    <property type="component" value="Unassembled WGS sequence"/>
</dbReference>
<reference evidence="1" key="1">
    <citation type="submission" date="2013-01" db="EMBL/GenBank/DDBJ databases">
        <title>Genome draft of Hydrogenophaga taeniospiralis 2K1.</title>
        <authorList>
            <person name="Gomila M."/>
            <person name="Lalucat J."/>
        </authorList>
    </citation>
    <scope>NUCLEOTIDE SEQUENCE</scope>
    <source>
        <strain evidence="1">CCUG 15921</strain>
    </source>
</reference>